<feature type="non-terminal residue" evidence="3">
    <location>
        <position position="1"/>
    </location>
</feature>
<dbReference type="SMART" id="SM00343">
    <property type="entry name" value="ZnF_C2HC"/>
    <property type="match status" value="2"/>
</dbReference>
<sequence length="120" mass="13267">SGIDEAVKTYGFEEPEVNELVLKAIQDHHDIIKSHQDSIASLQKCMEDKEKKDPKMEPKSSDVLCYICGKNGHKAKECCGVGCYKCGKVGHIGMIMSRCNGDVNGDMEGFVGHYSAICYY</sequence>
<comment type="caution">
    <text evidence="3">The sequence shown here is derived from an EMBL/GenBank/DDBJ whole genome shotgun (WGS) entry which is preliminary data.</text>
</comment>
<dbReference type="AlphaFoldDB" id="A0A699WWR2"/>
<evidence type="ECO:0000313" key="3">
    <source>
        <dbReference type="EMBL" id="GFD49988.1"/>
    </source>
</evidence>
<name>A0A699WWR2_TANCI</name>
<dbReference type="GO" id="GO:0003676">
    <property type="term" value="F:nucleic acid binding"/>
    <property type="evidence" value="ECO:0007669"/>
    <property type="project" value="InterPro"/>
</dbReference>
<dbReference type="InterPro" id="IPR036875">
    <property type="entry name" value="Znf_CCHC_sf"/>
</dbReference>
<organism evidence="3">
    <name type="scientific">Tanacetum cinerariifolium</name>
    <name type="common">Dalmatian daisy</name>
    <name type="synonym">Chrysanthemum cinerariifolium</name>
    <dbReference type="NCBI Taxonomy" id="118510"/>
    <lineage>
        <taxon>Eukaryota</taxon>
        <taxon>Viridiplantae</taxon>
        <taxon>Streptophyta</taxon>
        <taxon>Embryophyta</taxon>
        <taxon>Tracheophyta</taxon>
        <taxon>Spermatophyta</taxon>
        <taxon>Magnoliopsida</taxon>
        <taxon>eudicotyledons</taxon>
        <taxon>Gunneridae</taxon>
        <taxon>Pentapetalae</taxon>
        <taxon>asterids</taxon>
        <taxon>campanulids</taxon>
        <taxon>Asterales</taxon>
        <taxon>Asteraceae</taxon>
        <taxon>Asteroideae</taxon>
        <taxon>Anthemideae</taxon>
        <taxon>Anthemidinae</taxon>
        <taxon>Tanacetum</taxon>
    </lineage>
</organism>
<dbReference type="Pfam" id="PF00098">
    <property type="entry name" value="zf-CCHC"/>
    <property type="match status" value="2"/>
</dbReference>
<keyword evidence="1" id="KW-0862">Zinc</keyword>
<dbReference type="EMBL" id="BKCJ011750995">
    <property type="protein sequence ID" value="GFD49988.1"/>
    <property type="molecule type" value="Genomic_DNA"/>
</dbReference>
<dbReference type="InterPro" id="IPR001878">
    <property type="entry name" value="Znf_CCHC"/>
</dbReference>
<dbReference type="SUPFAM" id="SSF57756">
    <property type="entry name" value="Retrovirus zinc finger-like domains"/>
    <property type="match status" value="1"/>
</dbReference>
<keyword evidence="1" id="KW-0479">Metal-binding</keyword>
<protein>
    <submittedName>
        <fullName evidence="3">Retrovirus-related Pol polyprotein from transposon TNT 1-94</fullName>
    </submittedName>
</protein>
<evidence type="ECO:0000259" key="2">
    <source>
        <dbReference type="PROSITE" id="PS50158"/>
    </source>
</evidence>
<accession>A0A699WWR2</accession>
<dbReference type="GO" id="GO:0008270">
    <property type="term" value="F:zinc ion binding"/>
    <property type="evidence" value="ECO:0007669"/>
    <property type="project" value="UniProtKB-KW"/>
</dbReference>
<dbReference type="Gene3D" id="4.10.60.10">
    <property type="entry name" value="Zinc finger, CCHC-type"/>
    <property type="match status" value="1"/>
</dbReference>
<feature type="non-terminal residue" evidence="3">
    <location>
        <position position="120"/>
    </location>
</feature>
<dbReference type="PROSITE" id="PS50158">
    <property type="entry name" value="ZF_CCHC"/>
    <property type="match status" value="1"/>
</dbReference>
<proteinExistence type="predicted"/>
<feature type="domain" description="CCHC-type" evidence="2">
    <location>
        <begin position="65"/>
        <end position="78"/>
    </location>
</feature>
<gene>
    <name evidence="3" type="ORF">Tci_921957</name>
</gene>
<keyword evidence="1" id="KW-0863">Zinc-finger</keyword>
<reference evidence="3" key="1">
    <citation type="journal article" date="2019" name="Sci. Rep.">
        <title>Draft genome of Tanacetum cinerariifolium, the natural source of mosquito coil.</title>
        <authorList>
            <person name="Yamashiro T."/>
            <person name="Shiraishi A."/>
            <person name="Satake H."/>
            <person name="Nakayama K."/>
        </authorList>
    </citation>
    <scope>NUCLEOTIDE SEQUENCE</scope>
</reference>
<evidence type="ECO:0000256" key="1">
    <source>
        <dbReference type="PROSITE-ProRule" id="PRU00047"/>
    </source>
</evidence>